<keyword evidence="4 7" id="KW-1133">Transmembrane helix</keyword>
<dbReference type="PANTHER" id="PTHR43791">
    <property type="entry name" value="PERMEASE-RELATED"/>
    <property type="match status" value="1"/>
</dbReference>
<evidence type="ECO:0000313" key="10">
    <source>
        <dbReference type="Proteomes" id="UP001149074"/>
    </source>
</evidence>
<dbReference type="Proteomes" id="UP001149074">
    <property type="component" value="Unassembled WGS sequence"/>
</dbReference>
<comment type="similarity">
    <text evidence="6">Belongs to the major facilitator superfamily. Allantoate permease family.</text>
</comment>
<reference evidence="9" key="2">
    <citation type="journal article" date="2023" name="IMA Fungus">
        <title>Comparative genomic study of the Penicillium genus elucidates a diverse pangenome and 15 lateral gene transfer events.</title>
        <authorList>
            <person name="Petersen C."/>
            <person name="Sorensen T."/>
            <person name="Nielsen M.R."/>
            <person name="Sondergaard T.E."/>
            <person name="Sorensen J.L."/>
            <person name="Fitzpatrick D.A."/>
            <person name="Frisvad J.C."/>
            <person name="Nielsen K.L."/>
        </authorList>
    </citation>
    <scope>NUCLEOTIDE SEQUENCE</scope>
    <source>
        <strain evidence="9">IBT 30761</strain>
    </source>
</reference>
<feature type="transmembrane region" description="Helical" evidence="7">
    <location>
        <begin position="300"/>
        <end position="322"/>
    </location>
</feature>
<evidence type="ECO:0000256" key="1">
    <source>
        <dbReference type="ARBA" id="ARBA00004141"/>
    </source>
</evidence>
<evidence type="ECO:0000256" key="6">
    <source>
        <dbReference type="ARBA" id="ARBA00037968"/>
    </source>
</evidence>
<proteinExistence type="inferred from homology"/>
<evidence type="ECO:0000313" key="9">
    <source>
        <dbReference type="EMBL" id="KAJ5112005.1"/>
    </source>
</evidence>
<feature type="transmembrane region" description="Helical" evidence="7">
    <location>
        <begin position="523"/>
        <end position="548"/>
    </location>
</feature>
<comment type="subcellular location">
    <subcellularLocation>
        <location evidence="1">Membrane</location>
        <topology evidence="1">Multi-pass membrane protein</topology>
    </subcellularLocation>
</comment>
<dbReference type="InterPro" id="IPR011701">
    <property type="entry name" value="MFS"/>
</dbReference>
<evidence type="ECO:0000259" key="8">
    <source>
        <dbReference type="PROSITE" id="PS50850"/>
    </source>
</evidence>
<feature type="transmembrane region" description="Helical" evidence="7">
    <location>
        <begin position="466"/>
        <end position="482"/>
    </location>
</feature>
<dbReference type="GO" id="GO:0016020">
    <property type="term" value="C:membrane"/>
    <property type="evidence" value="ECO:0007669"/>
    <property type="project" value="UniProtKB-SubCell"/>
</dbReference>
<feature type="transmembrane region" description="Helical" evidence="7">
    <location>
        <begin position="406"/>
        <end position="428"/>
    </location>
</feature>
<dbReference type="GeneID" id="81351533"/>
<feature type="transmembrane region" description="Helical" evidence="7">
    <location>
        <begin position="268"/>
        <end position="288"/>
    </location>
</feature>
<keyword evidence="10" id="KW-1185">Reference proteome</keyword>
<protein>
    <recommendedName>
        <fullName evidence="8">Major facilitator superfamily (MFS) profile domain-containing protein</fullName>
    </recommendedName>
</protein>
<dbReference type="Gene3D" id="1.20.1250.20">
    <property type="entry name" value="MFS general substrate transporter like domains"/>
    <property type="match status" value="1"/>
</dbReference>
<evidence type="ECO:0000256" key="2">
    <source>
        <dbReference type="ARBA" id="ARBA00022448"/>
    </source>
</evidence>
<dbReference type="RefSeq" id="XP_056479778.1">
    <property type="nucleotide sequence ID" value="XM_056612554.1"/>
</dbReference>
<feature type="transmembrane region" description="Helical" evidence="7">
    <location>
        <begin position="371"/>
        <end position="400"/>
    </location>
</feature>
<evidence type="ECO:0000256" key="3">
    <source>
        <dbReference type="ARBA" id="ARBA00022692"/>
    </source>
</evidence>
<feature type="transmembrane region" description="Helical" evidence="7">
    <location>
        <begin position="494"/>
        <end position="511"/>
    </location>
</feature>
<feature type="transmembrane region" description="Helical" evidence="7">
    <location>
        <begin position="232"/>
        <end position="256"/>
    </location>
</feature>
<dbReference type="InterPro" id="IPR036259">
    <property type="entry name" value="MFS_trans_sf"/>
</dbReference>
<comment type="caution">
    <text evidence="9">The sequence shown here is derived from an EMBL/GenBank/DDBJ whole genome shotgun (WGS) entry which is preliminary data.</text>
</comment>
<feature type="transmembrane region" description="Helical" evidence="7">
    <location>
        <begin position="141"/>
        <end position="158"/>
    </location>
</feature>
<name>A0A9W9KMV3_9EURO</name>
<gene>
    <name evidence="9" type="ORF">N7532_000050</name>
</gene>
<dbReference type="SUPFAM" id="SSF103473">
    <property type="entry name" value="MFS general substrate transporter"/>
    <property type="match status" value="1"/>
</dbReference>
<keyword evidence="3 7" id="KW-0812">Transmembrane</keyword>
<keyword evidence="5 7" id="KW-0472">Membrane</keyword>
<dbReference type="AlphaFoldDB" id="A0A9W9KMV3"/>
<evidence type="ECO:0000256" key="7">
    <source>
        <dbReference type="SAM" id="Phobius"/>
    </source>
</evidence>
<keyword evidence="2" id="KW-0813">Transport</keyword>
<organism evidence="9 10">
    <name type="scientific">Penicillium argentinense</name>
    <dbReference type="NCBI Taxonomy" id="1131581"/>
    <lineage>
        <taxon>Eukaryota</taxon>
        <taxon>Fungi</taxon>
        <taxon>Dikarya</taxon>
        <taxon>Ascomycota</taxon>
        <taxon>Pezizomycotina</taxon>
        <taxon>Eurotiomycetes</taxon>
        <taxon>Eurotiomycetidae</taxon>
        <taxon>Eurotiales</taxon>
        <taxon>Aspergillaceae</taxon>
        <taxon>Penicillium</taxon>
    </lineage>
</organism>
<reference evidence="9" key="1">
    <citation type="submission" date="2022-11" db="EMBL/GenBank/DDBJ databases">
        <authorList>
            <person name="Petersen C."/>
        </authorList>
    </citation>
    <scope>NUCLEOTIDE SEQUENCE</scope>
    <source>
        <strain evidence="9">IBT 30761</strain>
    </source>
</reference>
<dbReference type="OrthoDB" id="6730379at2759"/>
<dbReference type="EMBL" id="JAPQKI010000001">
    <property type="protein sequence ID" value="KAJ5112005.1"/>
    <property type="molecule type" value="Genomic_DNA"/>
</dbReference>
<dbReference type="GO" id="GO:0022857">
    <property type="term" value="F:transmembrane transporter activity"/>
    <property type="evidence" value="ECO:0007669"/>
    <property type="project" value="InterPro"/>
</dbReference>
<feature type="domain" description="Major facilitator superfamily (MFS) profile" evidence="8">
    <location>
        <begin position="141"/>
        <end position="553"/>
    </location>
</feature>
<evidence type="ECO:0000256" key="4">
    <source>
        <dbReference type="ARBA" id="ARBA00022989"/>
    </source>
</evidence>
<feature type="transmembrane region" description="Helical" evidence="7">
    <location>
        <begin position="435"/>
        <end position="454"/>
    </location>
</feature>
<dbReference type="InterPro" id="IPR020846">
    <property type="entry name" value="MFS_dom"/>
</dbReference>
<dbReference type="PROSITE" id="PS50850">
    <property type="entry name" value="MFS"/>
    <property type="match status" value="1"/>
</dbReference>
<accession>A0A9W9KMV3</accession>
<sequence>MPSWRTIEMSAAISDGSAIYATAASRGVSAADLCRLNPRPSCFWESNQPAPIQLSGEAEVLAISPRFGIDACGPFLKVANAGCAHPWIRISPPQRDILTLTPSTMDKKNELEMKLDPSEDCGLGCLSVDDRRLMRKVDWQILPIMFFTYFLQMIDKISINYANVMGLQDDLGMSGNDFSWLATAFFIAYAVAEIPQGALLQRFPVSKVLGTNVFCWGIILCCSSAAKDFPGMLALRILLGLMEAVIAPSLTMYTSMWYTRAESTPRYGLWYCGLGMGQIIGGLISFAAQHAPANMSFGGWRIMFVVIGAVNILASLLVLFVLPESPSKAKFLTDEEKQRITQRLAQDQAGVGLKVFRWRSVLEAFADLQTWLLVLLTILITIPSGVITTFSAILILGFGYNSKESALLNMPSGIVSIVSTMASTYAIAKGFSRWLAIDILLIPTLLGSCLMSFLPTDNKGGCLAGIYLVNTTVAPLALIYAWTGANFKGYTMKVSGAAIVSAGFSIANIIGPQTFQSKDAPQYIPAKITLVAVNAAAIVVSTVLRLMYGRRNSKADRLGVPARSTMEARMASKNNTQDVHDNNNFRYVY</sequence>
<dbReference type="PANTHER" id="PTHR43791:SF40">
    <property type="entry name" value="THIAMINE PATHWAY TRANSPORTER THI73"/>
    <property type="match status" value="1"/>
</dbReference>
<evidence type="ECO:0000256" key="5">
    <source>
        <dbReference type="ARBA" id="ARBA00023136"/>
    </source>
</evidence>
<dbReference type="Pfam" id="PF07690">
    <property type="entry name" value="MFS_1"/>
    <property type="match status" value="1"/>
</dbReference>
<feature type="transmembrane region" description="Helical" evidence="7">
    <location>
        <begin position="178"/>
        <end position="196"/>
    </location>
</feature>
<dbReference type="FunFam" id="1.20.1250.20:FF:000064">
    <property type="entry name" value="MFS allantoate transporter"/>
    <property type="match status" value="1"/>
</dbReference>
<feature type="transmembrane region" description="Helical" evidence="7">
    <location>
        <begin position="208"/>
        <end position="226"/>
    </location>
</feature>